<dbReference type="STRING" id="623280.SAMN05660226_00559"/>
<accession>A0A1T5A439</accession>
<feature type="signal peptide" evidence="1">
    <location>
        <begin position="1"/>
        <end position="19"/>
    </location>
</feature>
<dbReference type="OrthoDB" id="9342482at2"/>
<keyword evidence="1" id="KW-0732">Signal</keyword>
<dbReference type="EMBL" id="FUYS01000001">
    <property type="protein sequence ID" value="SKB29655.1"/>
    <property type="molecule type" value="Genomic_DNA"/>
</dbReference>
<gene>
    <name evidence="2" type="ORF">SAMN05660226_00559</name>
</gene>
<evidence type="ECO:0000313" key="3">
    <source>
        <dbReference type="Proteomes" id="UP000190541"/>
    </source>
</evidence>
<sequence>MKRFLTLFFLVLLAFSVHAQILIQSLETLSETERSRLSLTDAAPEVRLPSYDYTTLQEENREVTVGIPFQFGKTYDMKIGLEDGEWYDEGGQSKWKLKISSPRAYSINLIFDQLSVPNGAALYIYDRNRTTVMGPIDESNSDVEGEFWTDLLPGDGIILELLGDKEALKQVKLSISKVIHGYINTFSTGFGASAPCNVDIDCPVGQPFGLSGLSY</sequence>
<protein>
    <recommendedName>
        <fullName evidence="4">DUF4251 domain-containing protein</fullName>
    </recommendedName>
</protein>
<organism evidence="2 3">
    <name type="scientific">Parapedobacter luteus</name>
    <dbReference type="NCBI Taxonomy" id="623280"/>
    <lineage>
        <taxon>Bacteria</taxon>
        <taxon>Pseudomonadati</taxon>
        <taxon>Bacteroidota</taxon>
        <taxon>Sphingobacteriia</taxon>
        <taxon>Sphingobacteriales</taxon>
        <taxon>Sphingobacteriaceae</taxon>
        <taxon>Parapedobacter</taxon>
    </lineage>
</organism>
<reference evidence="2 3" key="1">
    <citation type="submission" date="2017-02" db="EMBL/GenBank/DDBJ databases">
        <authorList>
            <person name="Peterson S.W."/>
        </authorList>
    </citation>
    <scope>NUCLEOTIDE SEQUENCE [LARGE SCALE GENOMIC DNA]</scope>
    <source>
        <strain evidence="2 3">DSM 22899</strain>
    </source>
</reference>
<dbReference type="AlphaFoldDB" id="A0A1T5A439"/>
<evidence type="ECO:0000256" key="1">
    <source>
        <dbReference type="SAM" id="SignalP"/>
    </source>
</evidence>
<feature type="chain" id="PRO_5013273170" description="DUF4251 domain-containing protein" evidence="1">
    <location>
        <begin position="20"/>
        <end position="215"/>
    </location>
</feature>
<evidence type="ECO:0008006" key="4">
    <source>
        <dbReference type="Google" id="ProtNLM"/>
    </source>
</evidence>
<name>A0A1T5A439_9SPHI</name>
<keyword evidence="3" id="KW-1185">Reference proteome</keyword>
<proteinExistence type="predicted"/>
<dbReference type="Proteomes" id="UP000190541">
    <property type="component" value="Unassembled WGS sequence"/>
</dbReference>
<evidence type="ECO:0000313" key="2">
    <source>
        <dbReference type="EMBL" id="SKB29655.1"/>
    </source>
</evidence>
<dbReference type="RefSeq" id="WP_079715275.1">
    <property type="nucleotide sequence ID" value="NZ_FUYS01000001.1"/>
</dbReference>